<dbReference type="InterPro" id="IPR052340">
    <property type="entry name" value="RNase_Y/CdgJ"/>
</dbReference>
<dbReference type="AlphaFoldDB" id="E6W1B3"/>
<dbReference type="Proteomes" id="UP000002572">
    <property type="component" value="Chromosome"/>
</dbReference>
<name>E6W1B3_DESIS</name>
<dbReference type="EMBL" id="CP002432">
    <property type="protein sequence ID" value="ADU65369.1"/>
    <property type="molecule type" value="Genomic_DNA"/>
</dbReference>
<dbReference type="eggNOG" id="COG1639">
    <property type="taxonomic scope" value="Bacteria"/>
</dbReference>
<evidence type="ECO:0000313" key="2">
    <source>
        <dbReference type="EMBL" id="ADU65369.1"/>
    </source>
</evidence>
<dbReference type="PANTHER" id="PTHR33525:SF3">
    <property type="entry name" value="RIBONUCLEASE Y"/>
    <property type="match status" value="1"/>
</dbReference>
<dbReference type="HOGENOM" id="CLU_048246_4_0_0"/>
<dbReference type="Pfam" id="PF08668">
    <property type="entry name" value="HDOD"/>
    <property type="match status" value="1"/>
</dbReference>
<dbReference type="InterPro" id="IPR013976">
    <property type="entry name" value="HDOD"/>
</dbReference>
<evidence type="ECO:0000259" key="1">
    <source>
        <dbReference type="PROSITE" id="PS51833"/>
    </source>
</evidence>
<dbReference type="GO" id="GO:0016787">
    <property type="term" value="F:hydrolase activity"/>
    <property type="evidence" value="ECO:0007669"/>
    <property type="project" value="UniProtKB-KW"/>
</dbReference>
<dbReference type="STRING" id="653733.Selin_0621"/>
<dbReference type="Gene3D" id="1.10.3210.10">
    <property type="entry name" value="Hypothetical protein af1432"/>
    <property type="match status" value="1"/>
</dbReference>
<dbReference type="PANTHER" id="PTHR33525">
    <property type="match status" value="1"/>
</dbReference>
<feature type="domain" description="HDOD" evidence="1">
    <location>
        <begin position="16"/>
        <end position="211"/>
    </location>
</feature>
<dbReference type="RefSeq" id="WP_013505257.1">
    <property type="nucleotide sequence ID" value="NC_014836.1"/>
</dbReference>
<protein>
    <submittedName>
        <fullName evidence="2">Metal-dependent hydrolase HDOD</fullName>
    </submittedName>
</protein>
<dbReference type="OrthoDB" id="9803649at2"/>
<sequence>MQIQSADELISAMGQLPSLPEIVHRLNRSLQDPRSNFNDFANIIAEDSALSAHLLKVANSALYQFPEKIDTISRAVTLIGTKQLRELVIASSVTHLFNGLPNDLVDMEQFWRHSIGCGIAAKVIAGYCRLGNTERYYLLGLLHDIGRLVLYGGYSALAIEAFRIGAEESLPLYQAEARVLGFDHSAISAALLKSWKLPVSMRDPVAHHHDPSQARYHMEDAYIVHLADAIAHAMELGRTGEACVPPLDASLSQNLNLGVAKLEPILQQVDREYEDAVSIFLLSSAGG</sequence>
<dbReference type="PROSITE" id="PS51833">
    <property type="entry name" value="HDOD"/>
    <property type="match status" value="1"/>
</dbReference>
<dbReference type="KEGG" id="din:Selin_0621"/>
<accession>E6W1B3</accession>
<keyword evidence="3" id="KW-1185">Reference proteome</keyword>
<evidence type="ECO:0000313" key="3">
    <source>
        <dbReference type="Proteomes" id="UP000002572"/>
    </source>
</evidence>
<organism evidence="2 3">
    <name type="scientific">Desulfurispirillum indicum (strain ATCC BAA-1389 / DSM 22839 / S5)</name>
    <dbReference type="NCBI Taxonomy" id="653733"/>
    <lineage>
        <taxon>Bacteria</taxon>
        <taxon>Pseudomonadati</taxon>
        <taxon>Chrysiogenota</taxon>
        <taxon>Chrysiogenia</taxon>
        <taxon>Chrysiogenales</taxon>
        <taxon>Chrysiogenaceae</taxon>
        <taxon>Desulfurispirillum</taxon>
    </lineage>
</organism>
<dbReference type="InParanoid" id="E6W1B3"/>
<reference evidence="2 3" key="1">
    <citation type="submission" date="2010-12" db="EMBL/GenBank/DDBJ databases">
        <title>Complete sequence of Desulfurispirillum indicum S5.</title>
        <authorList>
            <consortium name="US DOE Joint Genome Institute"/>
            <person name="Lucas S."/>
            <person name="Copeland A."/>
            <person name="Lapidus A."/>
            <person name="Cheng J.-F."/>
            <person name="Goodwin L."/>
            <person name="Pitluck S."/>
            <person name="Chertkov O."/>
            <person name="Held B."/>
            <person name="Detter J.C."/>
            <person name="Han C."/>
            <person name="Tapia R."/>
            <person name="Land M."/>
            <person name="Hauser L."/>
            <person name="Kyrpides N."/>
            <person name="Ivanova N."/>
            <person name="Mikhailova N."/>
            <person name="Haggblom M."/>
            <person name="Rauschenbach I."/>
            <person name="Bini E."/>
            <person name="Woyke T."/>
        </authorList>
    </citation>
    <scope>NUCLEOTIDE SEQUENCE [LARGE SCALE GENOMIC DNA]</scope>
    <source>
        <strain evidence="3">ATCC BAA-1389 / DSM 22839 / S5</strain>
    </source>
</reference>
<gene>
    <name evidence="2" type="ordered locus">Selin_0621</name>
</gene>
<dbReference type="SUPFAM" id="SSF109604">
    <property type="entry name" value="HD-domain/PDEase-like"/>
    <property type="match status" value="1"/>
</dbReference>
<keyword evidence="2" id="KW-0378">Hydrolase</keyword>
<proteinExistence type="predicted"/>